<sequence>MKSTLLLIWLLILGATVTVAAQTPIDTTGGRYFQPIFPNVTVTPNVVYGSAVNVLGGNQQLLMDVYQPTGDVAPERPVIIFAHQGGFVTGSKSEQYMVDVCTRFARLGYVTASIDYRLLFFPLDTTNVSVAAIRGMQDMRAAVRFFRRDAANANTYRASPSRIVVGGASAGAFMALEVGYLDRASEVPSDVNIVALGGIEGASGNPGFSSAVLAVLNLSGALDPPSLIEAGNAPLYSAHGTADVVVPYFKGRVGASLPPKYVFGSGLLNPRATAVGVPNVLRRFSKAPHLPQYPVQSAGTGSANSAAYADTTFRDIRAFLRPLLVPVTATVYPSLVINTPTNIDGGNYQDITINSSQAVLTGNITVYGSLTIRSLPGQTPSSLKTNCFVVDGPGNFELQAGATLRICSTDGIAASGATGDIRNTGTRTFSSAAGYAYEGTASQVTGSGLPTQVRELEVAVPTASAVTLTNALRISEKLMPTSGTLNNSGQAVTLLSGPAGTALVAPGAGSVSSAFALQRYLDPAVNPGLGYRHLTLPFDDATLANLAAPAFTPVLNLAYNTSPRPDLVTPFPNVYGYDQRRATTSPATSYTEFDKGWYVPTLSPALPVVTSARGQGYAINLTAGQTLAFTGSLSRNNEPIAVTLDGAATPTAGWHLLGNPFPSALNWDNVPIPAGVGSAMYIFVSTSQYGGQYRAYVNGIGGVRATIPLGQGFFVRSLATAPATLTFPLSARISEFGAANTATVQRGTADARPRLRLTLASAAAPTQTDETYLYLEAGANAGPDAQFDAYKMPNPSGLNLASLAGGQALSINGLPLPITSTVVPLSLTAPQAGDYVLTAEQFVNFAPGIALTLTDALTGTRTPLAAGVEYRFTLAGLTANGRFALELNPANLTATSSAQALAAQLQVYPNPASTSFTVLLPRPAGSQGVVSVHLTNALGQTVQRQQLAATGQSIQGEVSVRGLAPGVYQLHIVVGGSPVVRRVVVQ</sequence>
<evidence type="ECO:0000256" key="2">
    <source>
        <dbReference type="SAM" id="SignalP"/>
    </source>
</evidence>
<keyword evidence="6" id="KW-1185">Reference proteome</keyword>
<dbReference type="STRING" id="1227077.SAMN04515668_1563"/>
<dbReference type="EMBL" id="FOXS01000002">
    <property type="protein sequence ID" value="SFQ24944.1"/>
    <property type="molecule type" value="Genomic_DNA"/>
</dbReference>
<dbReference type="Proteomes" id="UP000199029">
    <property type="component" value="Unassembled WGS sequence"/>
</dbReference>
<dbReference type="InterPro" id="IPR049492">
    <property type="entry name" value="BD-FAE-like_dom"/>
</dbReference>
<proteinExistence type="predicted"/>
<accession>A0A1I5WZ36</accession>
<reference evidence="6" key="1">
    <citation type="submission" date="2016-10" db="EMBL/GenBank/DDBJ databases">
        <authorList>
            <person name="Varghese N."/>
            <person name="Submissions S."/>
        </authorList>
    </citation>
    <scope>NUCLEOTIDE SEQUENCE [LARGE SCALE GENOMIC DNA]</scope>
    <source>
        <strain evidence="6">OR362-8,ATCC BAA-1266,JCM 13504</strain>
    </source>
</reference>
<evidence type="ECO:0000313" key="5">
    <source>
        <dbReference type="EMBL" id="SFQ24944.1"/>
    </source>
</evidence>
<dbReference type="Pfam" id="PF18962">
    <property type="entry name" value="Por_Secre_tail"/>
    <property type="match status" value="1"/>
</dbReference>
<dbReference type="NCBIfam" id="TIGR04183">
    <property type="entry name" value="Por_Secre_tail"/>
    <property type="match status" value="1"/>
</dbReference>
<keyword evidence="2" id="KW-0732">Signal</keyword>
<dbReference type="SUPFAM" id="SSF53474">
    <property type="entry name" value="alpha/beta-Hydrolases"/>
    <property type="match status" value="1"/>
</dbReference>
<dbReference type="InterPro" id="IPR026444">
    <property type="entry name" value="Secre_tail"/>
</dbReference>
<dbReference type="InterPro" id="IPR050300">
    <property type="entry name" value="GDXG_lipolytic_enzyme"/>
</dbReference>
<dbReference type="RefSeq" id="WP_092670786.1">
    <property type="nucleotide sequence ID" value="NZ_FOXS01000002.1"/>
</dbReference>
<dbReference type="OrthoDB" id="5524298at2"/>
<feature type="domain" description="Secretion system C-terminal sorting" evidence="3">
    <location>
        <begin position="907"/>
        <end position="985"/>
    </location>
</feature>
<dbReference type="Pfam" id="PF20434">
    <property type="entry name" value="BD-FAE"/>
    <property type="match status" value="1"/>
</dbReference>
<evidence type="ECO:0000259" key="4">
    <source>
        <dbReference type="Pfam" id="PF20434"/>
    </source>
</evidence>
<evidence type="ECO:0000259" key="3">
    <source>
        <dbReference type="Pfam" id="PF18962"/>
    </source>
</evidence>
<feature type="chain" id="PRO_5011688090" evidence="2">
    <location>
        <begin position="21"/>
        <end position="986"/>
    </location>
</feature>
<dbReference type="AlphaFoldDB" id="A0A1I5WZ36"/>
<name>A0A1I5WZ36_HYMAR</name>
<dbReference type="Gene3D" id="3.40.50.1820">
    <property type="entry name" value="alpha/beta hydrolase"/>
    <property type="match status" value="1"/>
</dbReference>
<protein>
    <submittedName>
        <fullName evidence="5">Por secretion system C-terminal sorting domain-containing protein</fullName>
    </submittedName>
</protein>
<feature type="signal peptide" evidence="2">
    <location>
        <begin position="1"/>
        <end position="20"/>
    </location>
</feature>
<organism evidence="5 6">
    <name type="scientific">Hymenobacter arizonensis</name>
    <name type="common">Siccationidurans arizonensis</name>
    <dbReference type="NCBI Taxonomy" id="1227077"/>
    <lineage>
        <taxon>Bacteria</taxon>
        <taxon>Pseudomonadati</taxon>
        <taxon>Bacteroidota</taxon>
        <taxon>Cytophagia</taxon>
        <taxon>Cytophagales</taxon>
        <taxon>Hymenobacteraceae</taxon>
        <taxon>Hymenobacter</taxon>
    </lineage>
</organism>
<evidence type="ECO:0000256" key="1">
    <source>
        <dbReference type="ARBA" id="ARBA00022801"/>
    </source>
</evidence>
<feature type="domain" description="BD-FAE-like" evidence="4">
    <location>
        <begin position="63"/>
        <end position="190"/>
    </location>
</feature>
<dbReference type="InterPro" id="IPR029058">
    <property type="entry name" value="AB_hydrolase_fold"/>
</dbReference>
<gene>
    <name evidence="5" type="ORF">SAMN04515668_1563</name>
</gene>
<evidence type="ECO:0000313" key="6">
    <source>
        <dbReference type="Proteomes" id="UP000199029"/>
    </source>
</evidence>
<dbReference type="GO" id="GO:0016787">
    <property type="term" value="F:hydrolase activity"/>
    <property type="evidence" value="ECO:0007669"/>
    <property type="project" value="UniProtKB-KW"/>
</dbReference>
<dbReference type="PANTHER" id="PTHR48081">
    <property type="entry name" value="AB HYDROLASE SUPERFAMILY PROTEIN C4A8.06C"/>
    <property type="match status" value="1"/>
</dbReference>
<keyword evidence="1" id="KW-0378">Hydrolase</keyword>